<evidence type="ECO:0000313" key="2">
    <source>
        <dbReference type="EMBL" id="GAD30950.1"/>
    </source>
</evidence>
<name>A0A0U1P8I8_PHOLE</name>
<dbReference type="RefSeq" id="WP_023933727.1">
    <property type="nucleotide sequence ID" value="NZ_DF196819.1"/>
</dbReference>
<organism evidence="2 3">
    <name type="scientific">Photobacterium leiognathi lrivu.4.1</name>
    <dbReference type="NCBI Taxonomy" id="1248232"/>
    <lineage>
        <taxon>Bacteria</taxon>
        <taxon>Pseudomonadati</taxon>
        <taxon>Pseudomonadota</taxon>
        <taxon>Gammaproteobacteria</taxon>
        <taxon>Vibrionales</taxon>
        <taxon>Vibrionaceae</taxon>
        <taxon>Photobacterium</taxon>
    </lineage>
</organism>
<dbReference type="CDD" id="cd08946">
    <property type="entry name" value="SDR_e"/>
    <property type="match status" value="1"/>
</dbReference>
<protein>
    <submittedName>
        <fullName evidence="2">UDP-GlcNAc 4-epimerase</fullName>
    </submittedName>
</protein>
<dbReference type="eggNOG" id="COG0451">
    <property type="taxonomic scope" value="Bacteria"/>
</dbReference>
<dbReference type="AlphaFoldDB" id="A0A0U1P8I8"/>
<dbReference type="Proteomes" id="UP000030675">
    <property type="component" value="Unassembled WGS sequence"/>
</dbReference>
<dbReference type="PANTHER" id="PTHR43245:SF58">
    <property type="entry name" value="BLL5923 PROTEIN"/>
    <property type="match status" value="1"/>
</dbReference>
<dbReference type="SUPFAM" id="SSF51735">
    <property type="entry name" value="NAD(P)-binding Rossmann-fold domains"/>
    <property type="match status" value="1"/>
</dbReference>
<dbReference type="Pfam" id="PF01370">
    <property type="entry name" value="Epimerase"/>
    <property type="match status" value="1"/>
</dbReference>
<dbReference type="Gene3D" id="3.40.50.720">
    <property type="entry name" value="NAD(P)-binding Rossmann-like Domain"/>
    <property type="match status" value="1"/>
</dbReference>
<dbReference type="InterPro" id="IPR050177">
    <property type="entry name" value="Lipid_A_modif_metabolic_enz"/>
</dbReference>
<dbReference type="PANTHER" id="PTHR43245">
    <property type="entry name" value="BIFUNCTIONAL POLYMYXIN RESISTANCE PROTEIN ARNA"/>
    <property type="match status" value="1"/>
</dbReference>
<dbReference type="EMBL" id="DF196819">
    <property type="protein sequence ID" value="GAD30950.1"/>
    <property type="molecule type" value="Genomic_DNA"/>
</dbReference>
<gene>
    <name evidence="2" type="ORF">PLEI_2606</name>
</gene>
<accession>A0A0U1P8I8</accession>
<dbReference type="HOGENOM" id="CLU_007383_6_2_6"/>
<feature type="domain" description="NAD-dependent epimerase/dehydratase" evidence="1">
    <location>
        <begin position="5"/>
        <end position="213"/>
    </location>
</feature>
<dbReference type="InterPro" id="IPR036291">
    <property type="entry name" value="NAD(P)-bd_dom_sf"/>
</dbReference>
<dbReference type="InterPro" id="IPR001509">
    <property type="entry name" value="Epimerase_deHydtase"/>
</dbReference>
<sequence length="318" mass="35869">MKTVAIFGGSGFIASHYIKKYIAEGVKVYSIDIREPKVRHDEVTYITHDVRNLDGLVIDEPIDCIYNFAAVHTTPGHPTHEYYETNIAGANSVCQFAERNNIKEIVFTSSISPYGPGEEQKDENSPLTPNSAYGYSKMLAEQIHKAWLERNSDHQLTIVRPAVVFGPGEGGNFTRLAAMMRKGFFVYPGRKDTIKACIYVEDLIFAIEAARATENNFELFNGAYPERYTLEQIIEAFKAEHFPDVKVYMVPKFVVLGAAKLLQIVNFLNVGIHPDRVMKLIRSTNVYPGWLVENHIELPGDLQTALARWSKDTDGKFD</sequence>
<evidence type="ECO:0000259" key="1">
    <source>
        <dbReference type="Pfam" id="PF01370"/>
    </source>
</evidence>
<reference evidence="3" key="1">
    <citation type="submission" date="2012-12" db="EMBL/GenBank/DDBJ databases">
        <title>Genome Sequence of Photobacterium leiognathi lrivu.4.1.</title>
        <authorList>
            <person name="Urbanczyk H."/>
            <person name="Ogura Y."/>
            <person name="Hayashi T."/>
            <person name="Dunlap P.V."/>
        </authorList>
    </citation>
    <scope>NUCLEOTIDE SEQUENCE [LARGE SCALE GENOMIC DNA]</scope>
    <source>
        <strain evidence="3">lrivu.4.1</strain>
    </source>
</reference>
<proteinExistence type="predicted"/>
<evidence type="ECO:0000313" key="3">
    <source>
        <dbReference type="Proteomes" id="UP000030675"/>
    </source>
</evidence>